<evidence type="ECO:0000256" key="4">
    <source>
        <dbReference type="ARBA" id="ARBA00023136"/>
    </source>
</evidence>
<dbReference type="GeneID" id="34555797"/>
<dbReference type="InterPro" id="IPR052337">
    <property type="entry name" value="SAT4-like"/>
</dbReference>
<dbReference type="InterPro" id="IPR049326">
    <property type="entry name" value="Rhodopsin_dom_fungi"/>
</dbReference>
<name>A0A1G4BL83_9PEZI</name>
<evidence type="ECO:0000256" key="5">
    <source>
        <dbReference type="ARBA" id="ARBA00038359"/>
    </source>
</evidence>
<evidence type="ECO:0000256" key="3">
    <source>
        <dbReference type="ARBA" id="ARBA00022989"/>
    </source>
</evidence>
<comment type="subcellular location">
    <subcellularLocation>
        <location evidence="1">Membrane</location>
        <topology evidence="1">Multi-pass membrane protein</topology>
    </subcellularLocation>
</comment>
<keyword evidence="3 6" id="KW-1133">Transmembrane helix</keyword>
<dbReference type="RefSeq" id="XP_022479200.1">
    <property type="nucleotide sequence ID" value="XM_022614287.1"/>
</dbReference>
<proteinExistence type="inferred from homology"/>
<evidence type="ECO:0000256" key="1">
    <source>
        <dbReference type="ARBA" id="ARBA00004141"/>
    </source>
</evidence>
<dbReference type="OrthoDB" id="2496787at2759"/>
<dbReference type="EMBL" id="MJBS01000015">
    <property type="protein sequence ID" value="OHF02058.1"/>
    <property type="molecule type" value="Genomic_DNA"/>
</dbReference>
<evidence type="ECO:0000313" key="9">
    <source>
        <dbReference type="Proteomes" id="UP000176998"/>
    </source>
</evidence>
<organism evidence="8 9">
    <name type="scientific">Colletotrichum orchidophilum</name>
    <dbReference type="NCBI Taxonomy" id="1209926"/>
    <lineage>
        <taxon>Eukaryota</taxon>
        <taxon>Fungi</taxon>
        <taxon>Dikarya</taxon>
        <taxon>Ascomycota</taxon>
        <taxon>Pezizomycotina</taxon>
        <taxon>Sordariomycetes</taxon>
        <taxon>Hypocreomycetidae</taxon>
        <taxon>Glomerellales</taxon>
        <taxon>Glomerellaceae</taxon>
        <taxon>Colletotrichum</taxon>
    </lineage>
</organism>
<dbReference type="GO" id="GO:0016020">
    <property type="term" value="C:membrane"/>
    <property type="evidence" value="ECO:0007669"/>
    <property type="project" value="UniProtKB-SubCell"/>
</dbReference>
<keyword evidence="4 6" id="KW-0472">Membrane</keyword>
<comment type="similarity">
    <text evidence="5">Belongs to the SAT4 family.</text>
</comment>
<evidence type="ECO:0000259" key="7">
    <source>
        <dbReference type="Pfam" id="PF20684"/>
    </source>
</evidence>
<reference evidence="8 9" key="1">
    <citation type="submission" date="2016-09" db="EMBL/GenBank/DDBJ databases">
        <authorList>
            <person name="Capua I."/>
            <person name="De Benedictis P."/>
            <person name="Joannis T."/>
            <person name="Lombin L.H."/>
            <person name="Cattoli G."/>
        </authorList>
    </citation>
    <scope>NUCLEOTIDE SEQUENCE [LARGE SCALE GENOMIC DNA]</scope>
    <source>
        <strain evidence="8 9">IMI 309357</strain>
    </source>
</reference>
<dbReference type="AlphaFoldDB" id="A0A1G4BL83"/>
<keyword evidence="9" id="KW-1185">Reference proteome</keyword>
<dbReference type="PANTHER" id="PTHR33048:SF47">
    <property type="entry name" value="INTEGRAL MEMBRANE PROTEIN-RELATED"/>
    <property type="match status" value="1"/>
</dbReference>
<dbReference type="STRING" id="1209926.A0A1G4BL83"/>
<evidence type="ECO:0000313" key="8">
    <source>
        <dbReference type="EMBL" id="OHF02058.1"/>
    </source>
</evidence>
<accession>A0A1G4BL83</accession>
<keyword evidence="2 6" id="KW-0812">Transmembrane</keyword>
<dbReference type="PANTHER" id="PTHR33048">
    <property type="entry name" value="PTH11-LIKE INTEGRAL MEMBRANE PROTEIN (AFU_ORTHOLOGUE AFUA_5G11245)"/>
    <property type="match status" value="1"/>
</dbReference>
<feature type="transmembrane region" description="Helical" evidence="6">
    <location>
        <begin position="73"/>
        <end position="95"/>
    </location>
</feature>
<feature type="transmembrane region" description="Helical" evidence="6">
    <location>
        <begin position="18"/>
        <end position="36"/>
    </location>
</feature>
<gene>
    <name evidence="8" type="ORF">CORC01_02637</name>
</gene>
<sequence>MRMAVKAAGASGWEADDWTILLAYGFLIAFVPMIAYEGRNGSGQNMWSLSADQITSYFIIRGLNMEWKKKSSLVFMFSLGLFLTAVSLARMVLLIDYHRGSNKFIGKSLSHQHLAIGIYLHARLPVDSQPISTWSLVEIGVGIFTACTPSIRQFFRVFIFRRQDGRVSLHSHIHGRNSEGAVEEVHSS</sequence>
<dbReference type="Pfam" id="PF20684">
    <property type="entry name" value="Fung_rhodopsin"/>
    <property type="match status" value="1"/>
</dbReference>
<evidence type="ECO:0000256" key="6">
    <source>
        <dbReference type="SAM" id="Phobius"/>
    </source>
</evidence>
<evidence type="ECO:0000256" key="2">
    <source>
        <dbReference type="ARBA" id="ARBA00022692"/>
    </source>
</evidence>
<dbReference type="Proteomes" id="UP000176998">
    <property type="component" value="Unassembled WGS sequence"/>
</dbReference>
<feature type="domain" description="Rhodopsin" evidence="7">
    <location>
        <begin position="60"/>
        <end position="156"/>
    </location>
</feature>
<protein>
    <submittedName>
        <fullName evidence="8">CFEM domain-containing protein</fullName>
    </submittedName>
</protein>
<comment type="caution">
    <text evidence="8">The sequence shown here is derived from an EMBL/GenBank/DDBJ whole genome shotgun (WGS) entry which is preliminary data.</text>
</comment>